<dbReference type="GO" id="GO:0003700">
    <property type="term" value="F:DNA-binding transcription factor activity"/>
    <property type="evidence" value="ECO:0007669"/>
    <property type="project" value="TreeGrafter"/>
</dbReference>
<organism evidence="6">
    <name type="scientific">Desulfobacca acetoxidans</name>
    <dbReference type="NCBI Taxonomy" id="60893"/>
    <lineage>
        <taxon>Bacteria</taxon>
        <taxon>Pseudomonadati</taxon>
        <taxon>Thermodesulfobacteriota</taxon>
        <taxon>Desulfobaccia</taxon>
        <taxon>Desulfobaccales</taxon>
        <taxon>Desulfobaccaceae</taxon>
        <taxon>Desulfobacca</taxon>
    </lineage>
</organism>
<dbReference type="PROSITE" id="PS50977">
    <property type="entry name" value="HTH_TETR_2"/>
    <property type="match status" value="1"/>
</dbReference>
<dbReference type="GO" id="GO:0000976">
    <property type="term" value="F:transcription cis-regulatory region binding"/>
    <property type="evidence" value="ECO:0007669"/>
    <property type="project" value="TreeGrafter"/>
</dbReference>
<keyword evidence="3" id="KW-0804">Transcription</keyword>
<evidence type="ECO:0000256" key="1">
    <source>
        <dbReference type="ARBA" id="ARBA00023015"/>
    </source>
</evidence>
<evidence type="ECO:0000256" key="2">
    <source>
        <dbReference type="ARBA" id="ARBA00023125"/>
    </source>
</evidence>
<feature type="DNA-binding region" description="H-T-H motif" evidence="4">
    <location>
        <begin position="37"/>
        <end position="56"/>
    </location>
</feature>
<gene>
    <name evidence="6" type="ORF">ENV62_05365</name>
</gene>
<dbReference type="Pfam" id="PF00440">
    <property type="entry name" value="TetR_N"/>
    <property type="match status" value="1"/>
</dbReference>
<dbReference type="EMBL" id="DTHB01000042">
    <property type="protein sequence ID" value="HGB14648.1"/>
    <property type="molecule type" value="Genomic_DNA"/>
</dbReference>
<sequence>MAETVRPTFLNLPEAKQEKIIAAALAEFADKGYEQASVNAMVSASGIAKGSLYQYFKDKKGVFLYIFDFAIAMVRRTLLRVKEETRADDFFTRLEKSLWAGVDFIRRHPRIYNLYLKILFDQRIPEREKLLKAVRRFAADYLSSLVRQGVARGEIRPDLPANTAVFLLDAVLDRFLQATCVPAFDVTLGLDQADEEEIRARVQELVGLLKSGLAA</sequence>
<keyword evidence="1" id="KW-0805">Transcription regulation</keyword>
<evidence type="ECO:0000259" key="5">
    <source>
        <dbReference type="PROSITE" id="PS50977"/>
    </source>
</evidence>
<evidence type="ECO:0000256" key="3">
    <source>
        <dbReference type="ARBA" id="ARBA00023163"/>
    </source>
</evidence>
<dbReference type="InterPro" id="IPR023772">
    <property type="entry name" value="DNA-bd_HTH_TetR-type_CS"/>
</dbReference>
<feature type="domain" description="HTH tetR-type" evidence="5">
    <location>
        <begin position="14"/>
        <end position="74"/>
    </location>
</feature>
<comment type="caution">
    <text evidence="6">The sequence shown here is derived from an EMBL/GenBank/DDBJ whole genome shotgun (WGS) entry which is preliminary data.</text>
</comment>
<evidence type="ECO:0000313" key="6">
    <source>
        <dbReference type="EMBL" id="HGB14648.1"/>
    </source>
</evidence>
<dbReference type="InterPro" id="IPR050109">
    <property type="entry name" value="HTH-type_TetR-like_transc_reg"/>
</dbReference>
<proteinExistence type="predicted"/>
<reference evidence="6" key="1">
    <citation type="journal article" date="2020" name="mSystems">
        <title>Genome- and Community-Level Interaction Insights into Carbon Utilization and Element Cycling Functions of Hydrothermarchaeota in Hydrothermal Sediment.</title>
        <authorList>
            <person name="Zhou Z."/>
            <person name="Liu Y."/>
            <person name="Xu W."/>
            <person name="Pan J."/>
            <person name="Luo Z.H."/>
            <person name="Li M."/>
        </authorList>
    </citation>
    <scope>NUCLEOTIDE SEQUENCE [LARGE SCALE GENOMIC DNA]</scope>
    <source>
        <strain evidence="6">SpSt-776</strain>
    </source>
</reference>
<dbReference type="PANTHER" id="PTHR30055:SF234">
    <property type="entry name" value="HTH-TYPE TRANSCRIPTIONAL REGULATOR BETI"/>
    <property type="match status" value="1"/>
</dbReference>
<dbReference type="SUPFAM" id="SSF46689">
    <property type="entry name" value="Homeodomain-like"/>
    <property type="match status" value="1"/>
</dbReference>
<dbReference type="PANTHER" id="PTHR30055">
    <property type="entry name" value="HTH-TYPE TRANSCRIPTIONAL REGULATOR RUTR"/>
    <property type="match status" value="1"/>
</dbReference>
<dbReference type="AlphaFoldDB" id="A0A7C3WHH3"/>
<evidence type="ECO:0000256" key="4">
    <source>
        <dbReference type="PROSITE-ProRule" id="PRU00335"/>
    </source>
</evidence>
<dbReference type="InterPro" id="IPR001647">
    <property type="entry name" value="HTH_TetR"/>
</dbReference>
<dbReference type="InterPro" id="IPR036271">
    <property type="entry name" value="Tet_transcr_reg_TetR-rel_C_sf"/>
</dbReference>
<dbReference type="InterPro" id="IPR049488">
    <property type="entry name" value="TM_1030-like_C"/>
</dbReference>
<dbReference type="PROSITE" id="PS01081">
    <property type="entry name" value="HTH_TETR_1"/>
    <property type="match status" value="1"/>
</dbReference>
<dbReference type="PRINTS" id="PR00455">
    <property type="entry name" value="HTHTETR"/>
</dbReference>
<accession>A0A7C3WHH3</accession>
<protein>
    <submittedName>
        <fullName evidence="6">TetR/AcrR family transcriptional regulator</fullName>
    </submittedName>
</protein>
<dbReference type="Gene3D" id="1.10.357.10">
    <property type="entry name" value="Tetracycline Repressor, domain 2"/>
    <property type="match status" value="1"/>
</dbReference>
<dbReference type="InterPro" id="IPR009057">
    <property type="entry name" value="Homeodomain-like_sf"/>
</dbReference>
<name>A0A7C3WHH3_9BACT</name>
<dbReference type="SUPFAM" id="SSF48498">
    <property type="entry name" value="Tetracyclin repressor-like, C-terminal domain"/>
    <property type="match status" value="1"/>
</dbReference>
<dbReference type="Pfam" id="PF21256">
    <property type="entry name" value="TetR_C_5-like"/>
    <property type="match status" value="1"/>
</dbReference>
<keyword evidence="2 4" id="KW-0238">DNA-binding</keyword>